<sequence length="273" mass="32103">MLPAISILMPIYNGEKFLQETLDSLWNQTFTDFELVIVDDGSTDRTADIIQSQQDDRIRYYRNEYNLKIVATLNHGLKLCRGKYIARMDADDICMPERLQRQWEYMEANPQIVLCGTSIIKFSESYTFEDRRGGDNLITRAKLVFDTAINHPSAIFRNDIVQQNHLTYPSEYPHAEDYAFWYELTKYGEIANLDEILLKYRMHGDNISMKFNTEQYNSMNKIRKLILQEFWGTESLEAKSWILMFDKLLAFRNIGIGEMIAMDKLLIQLVEKK</sequence>
<evidence type="ECO:0000259" key="1">
    <source>
        <dbReference type="Pfam" id="PF00535"/>
    </source>
</evidence>
<feature type="domain" description="Glycosyltransferase 2-like" evidence="1">
    <location>
        <begin position="6"/>
        <end position="133"/>
    </location>
</feature>
<dbReference type="PANTHER" id="PTHR22916">
    <property type="entry name" value="GLYCOSYLTRANSFERASE"/>
    <property type="match status" value="1"/>
</dbReference>
<dbReference type="CDD" id="cd00761">
    <property type="entry name" value="Glyco_tranf_GTA_type"/>
    <property type="match status" value="1"/>
</dbReference>
<dbReference type="EMBL" id="UAUU01000009">
    <property type="protein sequence ID" value="SPZ88646.1"/>
    <property type="molecule type" value="Genomic_DNA"/>
</dbReference>
<reference evidence="2 3" key="1">
    <citation type="submission" date="2018-06" db="EMBL/GenBank/DDBJ databases">
        <authorList>
            <consortium name="Pathogen Informatics"/>
            <person name="Doyle S."/>
        </authorList>
    </citation>
    <scope>NUCLEOTIDE SEQUENCE [LARGE SCALE GENOMIC DNA]</scope>
    <source>
        <strain evidence="2 3">NCTC11343</strain>
    </source>
</reference>
<proteinExistence type="predicted"/>
<dbReference type="AlphaFoldDB" id="A0A2X2J9N8"/>
<dbReference type="PANTHER" id="PTHR22916:SF3">
    <property type="entry name" value="UDP-GLCNAC:BETAGAL BETA-1,3-N-ACETYLGLUCOSAMINYLTRANSFERASE-LIKE PROTEIN 1"/>
    <property type="match status" value="1"/>
</dbReference>
<dbReference type="Pfam" id="PF00535">
    <property type="entry name" value="Glycos_transf_2"/>
    <property type="match status" value="1"/>
</dbReference>
<gene>
    <name evidence="2" type="primary">kfoC_6</name>
    <name evidence="2" type="ORF">NCTC11343_03612</name>
</gene>
<dbReference type="SUPFAM" id="SSF53448">
    <property type="entry name" value="Nucleotide-diphospho-sugar transferases"/>
    <property type="match status" value="1"/>
</dbReference>
<evidence type="ECO:0000313" key="2">
    <source>
        <dbReference type="EMBL" id="SPZ88646.1"/>
    </source>
</evidence>
<dbReference type="Gene3D" id="3.90.550.10">
    <property type="entry name" value="Spore Coat Polysaccharide Biosynthesis Protein SpsA, Chain A"/>
    <property type="match status" value="1"/>
</dbReference>
<protein>
    <submittedName>
        <fullName evidence="2">Chondroitin polymerase</fullName>
    </submittedName>
</protein>
<organism evidence="2 3">
    <name type="scientific">Sphingobacterium multivorum</name>
    <dbReference type="NCBI Taxonomy" id="28454"/>
    <lineage>
        <taxon>Bacteria</taxon>
        <taxon>Pseudomonadati</taxon>
        <taxon>Bacteroidota</taxon>
        <taxon>Sphingobacteriia</taxon>
        <taxon>Sphingobacteriales</taxon>
        <taxon>Sphingobacteriaceae</taxon>
        <taxon>Sphingobacterium</taxon>
    </lineage>
</organism>
<dbReference type="InterPro" id="IPR001173">
    <property type="entry name" value="Glyco_trans_2-like"/>
</dbReference>
<name>A0A2X2J9N8_SPHMU</name>
<dbReference type="Proteomes" id="UP000251241">
    <property type="component" value="Unassembled WGS sequence"/>
</dbReference>
<accession>A0A2X2J9N8</accession>
<evidence type="ECO:0000313" key="3">
    <source>
        <dbReference type="Proteomes" id="UP000251241"/>
    </source>
</evidence>
<dbReference type="GO" id="GO:0016758">
    <property type="term" value="F:hexosyltransferase activity"/>
    <property type="evidence" value="ECO:0007669"/>
    <property type="project" value="UniProtKB-ARBA"/>
</dbReference>
<dbReference type="RefSeq" id="WP_112375407.1">
    <property type="nucleotide sequence ID" value="NZ_UAUU01000009.1"/>
</dbReference>
<dbReference type="InterPro" id="IPR029044">
    <property type="entry name" value="Nucleotide-diphossugar_trans"/>
</dbReference>